<organism evidence="1 2">
    <name type="scientific">Rubus argutus</name>
    <name type="common">Southern blackberry</name>
    <dbReference type="NCBI Taxonomy" id="59490"/>
    <lineage>
        <taxon>Eukaryota</taxon>
        <taxon>Viridiplantae</taxon>
        <taxon>Streptophyta</taxon>
        <taxon>Embryophyta</taxon>
        <taxon>Tracheophyta</taxon>
        <taxon>Spermatophyta</taxon>
        <taxon>Magnoliopsida</taxon>
        <taxon>eudicotyledons</taxon>
        <taxon>Gunneridae</taxon>
        <taxon>Pentapetalae</taxon>
        <taxon>rosids</taxon>
        <taxon>fabids</taxon>
        <taxon>Rosales</taxon>
        <taxon>Rosaceae</taxon>
        <taxon>Rosoideae</taxon>
        <taxon>Rosoideae incertae sedis</taxon>
        <taxon>Rubus</taxon>
    </lineage>
</organism>
<sequence>MTKHKVQNPPRGHGNLSGLTQLRVGHHISSDPRGPRATLHSVKLRPYVTDSPPGIRALSSLGRVAISTVPFACATPGSGHVSIKPVWFWDLVR</sequence>
<dbReference type="EMBL" id="JBEDUW010000006">
    <property type="protein sequence ID" value="KAK9923513.1"/>
    <property type="molecule type" value="Genomic_DNA"/>
</dbReference>
<reference evidence="1 2" key="1">
    <citation type="journal article" date="2023" name="G3 (Bethesda)">
        <title>A chromosome-length genome assembly and annotation of blackberry (Rubus argutus, cv. 'Hillquist').</title>
        <authorList>
            <person name="Bruna T."/>
            <person name="Aryal R."/>
            <person name="Dudchenko O."/>
            <person name="Sargent D.J."/>
            <person name="Mead D."/>
            <person name="Buti M."/>
            <person name="Cavallini A."/>
            <person name="Hytonen T."/>
            <person name="Andres J."/>
            <person name="Pham M."/>
            <person name="Weisz D."/>
            <person name="Mascagni F."/>
            <person name="Usai G."/>
            <person name="Natali L."/>
            <person name="Bassil N."/>
            <person name="Fernandez G.E."/>
            <person name="Lomsadze A."/>
            <person name="Armour M."/>
            <person name="Olukolu B."/>
            <person name="Poorten T."/>
            <person name="Britton C."/>
            <person name="Davik J."/>
            <person name="Ashrafi H."/>
            <person name="Aiden E.L."/>
            <person name="Borodovsky M."/>
            <person name="Worthington M."/>
        </authorList>
    </citation>
    <scope>NUCLEOTIDE SEQUENCE [LARGE SCALE GENOMIC DNA]</scope>
    <source>
        <strain evidence="1">PI 553951</strain>
    </source>
</reference>
<evidence type="ECO:0000313" key="1">
    <source>
        <dbReference type="EMBL" id="KAK9923513.1"/>
    </source>
</evidence>
<gene>
    <name evidence="1" type="ORF">M0R45_031929</name>
</gene>
<proteinExistence type="predicted"/>
<dbReference type="AlphaFoldDB" id="A0AAW1WG64"/>
<dbReference type="Proteomes" id="UP001457282">
    <property type="component" value="Unassembled WGS sequence"/>
</dbReference>
<accession>A0AAW1WG64</accession>
<keyword evidence="2" id="KW-1185">Reference proteome</keyword>
<comment type="caution">
    <text evidence="1">The sequence shown here is derived from an EMBL/GenBank/DDBJ whole genome shotgun (WGS) entry which is preliminary data.</text>
</comment>
<protein>
    <submittedName>
        <fullName evidence="1">Uncharacterized protein</fullName>
    </submittedName>
</protein>
<name>A0AAW1WG64_RUBAR</name>
<evidence type="ECO:0000313" key="2">
    <source>
        <dbReference type="Proteomes" id="UP001457282"/>
    </source>
</evidence>